<dbReference type="Proteomes" id="UP001408789">
    <property type="component" value="Unassembled WGS sequence"/>
</dbReference>
<dbReference type="NCBIfam" id="TIGR01640">
    <property type="entry name" value="F_box_assoc_1"/>
    <property type="match status" value="2"/>
</dbReference>
<feature type="domain" description="F-box" evidence="1">
    <location>
        <begin position="229"/>
        <end position="262"/>
    </location>
</feature>
<accession>A0AAP0H4G0</accession>
<name>A0AAP0H4G0_9ASTR</name>
<dbReference type="Pfam" id="PF07734">
    <property type="entry name" value="FBA_1"/>
    <property type="match status" value="2"/>
</dbReference>
<dbReference type="AlphaFoldDB" id="A0AAP0H4G0"/>
<keyword evidence="4" id="KW-1185">Reference proteome</keyword>
<dbReference type="PANTHER" id="PTHR31672:SF13">
    <property type="entry name" value="F-BOX PROTEIN CPR30-LIKE"/>
    <property type="match status" value="1"/>
</dbReference>
<organism evidence="3 4">
    <name type="scientific">Deinandra increscens subsp. villosa</name>
    <dbReference type="NCBI Taxonomy" id="3103831"/>
    <lineage>
        <taxon>Eukaryota</taxon>
        <taxon>Viridiplantae</taxon>
        <taxon>Streptophyta</taxon>
        <taxon>Embryophyta</taxon>
        <taxon>Tracheophyta</taxon>
        <taxon>Spermatophyta</taxon>
        <taxon>Magnoliopsida</taxon>
        <taxon>eudicotyledons</taxon>
        <taxon>Gunneridae</taxon>
        <taxon>Pentapetalae</taxon>
        <taxon>asterids</taxon>
        <taxon>campanulids</taxon>
        <taxon>Asterales</taxon>
        <taxon>Asteraceae</taxon>
        <taxon>Asteroideae</taxon>
        <taxon>Heliantheae alliance</taxon>
        <taxon>Madieae</taxon>
        <taxon>Madiinae</taxon>
        <taxon>Deinandra</taxon>
    </lineage>
</organism>
<comment type="caution">
    <text evidence="3">The sequence shown here is derived from an EMBL/GenBank/DDBJ whole genome shotgun (WGS) entry which is preliminary data.</text>
</comment>
<evidence type="ECO:0000313" key="4">
    <source>
        <dbReference type="Proteomes" id="UP001408789"/>
    </source>
</evidence>
<sequence length="576" mass="67247">MATYIACNTTCVQVLSLKLNVWKITGVVNYTFISKVGVLCNGALHWIVSDDENQKDLIIAFDLSKEEFQEIPLPDGARFECGCLGIIQNCLCVYRSPYSCLDRWLMKDYNVKESWDMQQHEVKYDIVNYLRTPDRSFFSSDESWIFSTGKLRWDYVHALVFVESLVSPHFTEGRSKMVPKRDLLVLEQLPDFDSVEAAYVTTRTFDARVLLMIEFVGRMIAPMVEFVHDDELEQILIRLDIKDLIRCKSVCKSWHSLITCPGFINHHLSRSYKKDRFNEGPYKNRRAHRRIILAEEFSFLSYDDDHHHLVGSFNGLVCIFAFSSKLLVGNPSTREVRHLELPPCIGLPSCWGFIYDSSREDYMVIIGTQKGENQTCIQVLSLKSNVWKVIGEVKYTFSRKVGVLCNGALHWIVKDQNNKNLIISYDLSKEEFKEIHQPDDRRYEFTSNSRLGIYKASLCIVQYKIFSFDICFDIWLMRNYNSWELLPDEYFPKFDLVHCIRMPKDYVPPENFFHFHPHNLHNPCEYIQYHWVYLHAPIFVPSLVSPYVNGRPKGAKNNKECQGGFYSIRFITKSAL</sequence>
<dbReference type="InterPro" id="IPR006527">
    <property type="entry name" value="F-box-assoc_dom_typ1"/>
</dbReference>
<feature type="domain" description="F-box associated beta-propeller type 1" evidence="2">
    <location>
        <begin position="11"/>
        <end position="140"/>
    </location>
</feature>
<evidence type="ECO:0008006" key="5">
    <source>
        <dbReference type="Google" id="ProtNLM"/>
    </source>
</evidence>
<dbReference type="EMBL" id="JBCNJP010000010">
    <property type="protein sequence ID" value="KAK9072509.1"/>
    <property type="molecule type" value="Genomic_DNA"/>
</dbReference>
<dbReference type="SUPFAM" id="SSF50965">
    <property type="entry name" value="Galactose oxidase, central domain"/>
    <property type="match status" value="1"/>
</dbReference>
<protein>
    <recommendedName>
        <fullName evidence="5">F-box domain-containing protein</fullName>
    </recommendedName>
</protein>
<gene>
    <name evidence="3" type="ORF">SSX86_008943</name>
</gene>
<proteinExistence type="predicted"/>
<evidence type="ECO:0000259" key="1">
    <source>
        <dbReference type="Pfam" id="PF00646"/>
    </source>
</evidence>
<dbReference type="Pfam" id="PF00646">
    <property type="entry name" value="F-box"/>
    <property type="match status" value="1"/>
</dbReference>
<feature type="domain" description="F-box associated beta-propeller type 1" evidence="2">
    <location>
        <begin position="307"/>
        <end position="482"/>
    </location>
</feature>
<dbReference type="SUPFAM" id="SSF81383">
    <property type="entry name" value="F-box domain"/>
    <property type="match status" value="1"/>
</dbReference>
<evidence type="ECO:0000259" key="2">
    <source>
        <dbReference type="Pfam" id="PF07734"/>
    </source>
</evidence>
<dbReference type="CDD" id="cd22157">
    <property type="entry name" value="F-box_AtFBW1-like"/>
    <property type="match status" value="1"/>
</dbReference>
<dbReference type="Gene3D" id="1.20.1280.50">
    <property type="match status" value="1"/>
</dbReference>
<dbReference type="PANTHER" id="PTHR31672">
    <property type="entry name" value="BNACNNG10540D PROTEIN"/>
    <property type="match status" value="1"/>
</dbReference>
<evidence type="ECO:0000313" key="3">
    <source>
        <dbReference type="EMBL" id="KAK9072509.1"/>
    </source>
</evidence>
<dbReference type="InterPro" id="IPR001810">
    <property type="entry name" value="F-box_dom"/>
</dbReference>
<dbReference type="InterPro" id="IPR011043">
    <property type="entry name" value="Gal_Oxase/kelch_b-propeller"/>
</dbReference>
<dbReference type="InterPro" id="IPR017451">
    <property type="entry name" value="F-box-assoc_interact_dom"/>
</dbReference>
<dbReference type="InterPro" id="IPR036047">
    <property type="entry name" value="F-box-like_dom_sf"/>
</dbReference>
<reference evidence="3 4" key="1">
    <citation type="submission" date="2024-04" db="EMBL/GenBank/DDBJ databases">
        <title>The reference genome of an endangered Asteraceae, Deinandra increscens subsp. villosa, native to the Central Coast of California.</title>
        <authorList>
            <person name="Guilliams M."/>
            <person name="Hasenstab-Lehman K."/>
            <person name="Meyer R."/>
            <person name="Mcevoy S."/>
        </authorList>
    </citation>
    <scope>NUCLEOTIDE SEQUENCE [LARGE SCALE GENOMIC DNA]</scope>
    <source>
        <tissue evidence="3">Leaf</tissue>
    </source>
</reference>
<dbReference type="InterPro" id="IPR050796">
    <property type="entry name" value="SCF_F-box_component"/>
</dbReference>